<evidence type="ECO:0000313" key="1">
    <source>
        <dbReference type="EMBL" id="KKR69949.1"/>
    </source>
</evidence>
<proteinExistence type="predicted"/>
<accession>A0A0G0SYV1</accession>
<gene>
    <name evidence="1" type="ORF">UU13_C0018G0011</name>
</gene>
<dbReference type="AlphaFoldDB" id="A0A0G0SYV1"/>
<sequence length="512" mass="51316">MKNIFSKIKIISTNKIAIALFVFIVLALFSAKMVFAVWNGTFYDPGDTLNPECLPTDVDCDVRSPLTSTNISDTAYDATTWNGVTTIAPSKNAIRDQIEILVASNHNPITLGTANGLSLATQILSLALASTSTTGALSDTDWDTFNNKAPALGADDNYVTDAQLVVVGNTSGTNTGDNAANSSTMYVGTTAIALNRASAALALTGITGIDGNAATVTNAVLTTALTNNGGAGTLTWPAAGATLTIPTGGGTLGTAAFTSTTAYEASGAIATHAALTTGVHGLAITAGQTLTVTTGGTLGSNAYTSTAYVPYTGATGDLVMGANVVSSTSGFNLLSDTTQIKLGASSDVGLARNGAGVLKVTDGGTGLGGLVVGGTTINVGATSSALTDLLINPTTKTSGNLIDLQINSVSKFNVTNAGFVTAGKFTVGGTEVTSSYVYAASGDFANLRAQASNTTLGVNIGTAYATSGVFDVLMAGGTHSETSGAQGAVKIQPVYNQTSGTAANTDLLINRT</sequence>
<dbReference type="Proteomes" id="UP000034452">
    <property type="component" value="Unassembled WGS sequence"/>
</dbReference>
<reference evidence="1 2" key="1">
    <citation type="journal article" date="2015" name="Nature">
        <title>rRNA introns, odd ribosomes, and small enigmatic genomes across a large radiation of phyla.</title>
        <authorList>
            <person name="Brown C.T."/>
            <person name="Hug L.A."/>
            <person name="Thomas B.C."/>
            <person name="Sharon I."/>
            <person name="Castelle C.J."/>
            <person name="Singh A."/>
            <person name="Wilkins M.J."/>
            <person name="Williams K.H."/>
            <person name="Banfield J.F."/>
        </authorList>
    </citation>
    <scope>NUCLEOTIDE SEQUENCE [LARGE SCALE GENOMIC DNA]</scope>
</reference>
<feature type="non-terminal residue" evidence="1">
    <location>
        <position position="512"/>
    </location>
</feature>
<comment type="caution">
    <text evidence="1">The sequence shown here is derived from an EMBL/GenBank/DDBJ whole genome shotgun (WGS) entry which is preliminary data.</text>
</comment>
<protein>
    <submittedName>
        <fullName evidence="1">Uncharacterized protein</fullName>
    </submittedName>
</protein>
<organism evidence="1 2">
    <name type="scientific">Candidatus Nomurabacteria bacterium GW2011_GWB1_40_7</name>
    <dbReference type="NCBI Taxonomy" id="1618744"/>
    <lineage>
        <taxon>Bacteria</taxon>
        <taxon>Candidatus Nomuraibacteriota</taxon>
    </lineage>
</organism>
<evidence type="ECO:0000313" key="2">
    <source>
        <dbReference type="Proteomes" id="UP000034452"/>
    </source>
</evidence>
<name>A0A0G0SYV1_9BACT</name>
<dbReference type="EMBL" id="LBZL01000018">
    <property type="protein sequence ID" value="KKR69949.1"/>
    <property type="molecule type" value="Genomic_DNA"/>
</dbReference>